<sequence>MFGELFLYLRQYKPPHPWRIVVIYPNRSAEGEQTLHFGQLLTLESVRRIYLDELGQAAENSLGVGVVKLVIEPEATAVQLARSLVEQAKQQITDEVVQNNLINLIETIIVYKLPQKSRQEIEAMFSLSELKQTKVYQEAKQEGPEEGKQEGERQAKLQAIARLLPMGLSLEQIAQALDLPLEVVQQTAEQIRSQTILSCQQNVAAFIVLLNDQRSLFSPDDLTELYHLVAPLPDNIEYLSQALSAWSENPSEILEAKRQLIASFSNNSSAESPNKQTLINAIGQPSSSGDSQQSNTTS</sequence>
<dbReference type="Pfam" id="PF11103">
    <property type="entry name" value="DUF2887"/>
    <property type="match status" value="1"/>
</dbReference>
<evidence type="ECO:0000313" key="3">
    <source>
        <dbReference type="Proteomes" id="UP001050975"/>
    </source>
</evidence>
<dbReference type="PANTHER" id="PTHR35586:SF2">
    <property type="entry name" value="SLL1542 PROTEIN"/>
    <property type="match status" value="1"/>
</dbReference>
<dbReference type="PANTHER" id="PTHR35586">
    <property type="entry name" value="SLL1691 PROTEIN"/>
    <property type="match status" value="1"/>
</dbReference>
<dbReference type="EMBL" id="BLAY01000308">
    <property type="protein sequence ID" value="GET44225.1"/>
    <property type="molecule type" value="Genomic_DNA"/>
</dbReference>
<name>A0AAV3XQG6_9CYAN</name>
<protein>
    <submittedName>
        <fullName evidence="2">Uncharacterized protein</fullName>
    </submittedName>
</protein>
<feature type="region of interest" description="Disordered" evidence="1">
    <location>
        <begin position="266"/>
        <end position="298"/>
    </location>
</feature>
<proteinExistence type="predicted"/>
<dbReference type="InterPro" id="IPR010106">
    <property type="entry name" value="RpnA"/>
</dbReference>
<dbReference type="AlphaFoldDB" id="A0AAV3XQG6"/>
<accession>A0AAV3XQG6</accession>
<evidence type="ECO:0000313" key="2">
    <source>
        <dbReference type="EMBL" id="GET44225.1"/>
    </source>
</evidence>
<reference evidence="2" key="1">
    <citation type="submission" date="2019-10" db="EMBL/GenBank/DDBJ databases">
        <title>Draft genome sequece of Microseira wollei NIES-4236.</title>
        <authorList>
            <person name="Yamaguchi H."/>
            <person name="Suzuki S."/>
            <person name="Kawachi M."/>
        </authorList>
    </citation>
    <scope>NUCLEOTIDE SEQUENCE</scope>
    <source>
        <strain evidence="2">NIES-4236</strain>
    </source>
</reference>
<keyword evidence="3" id="KW-1185">Reference proteome</keyword>
<dbReference type="Proteomes" id="UP001050975">
    <property type="component" value="Unassembled WGS sequence"/>
</dbReference>
<dbReference type="NCBIfam" id="TIGR01784">
    <property type="entry name" value="T_den_put_tspse"/>
    <property type="match status" value="1"/>
</dbReference>
<feature type="compositionally biased region" description="Polar residues" evidence="1">
    <location>
        <begin position="266"/>
        <end position="279"/>
    </location>
</feature>
<organism evidence="2 3">
    <name type="scientific">Microseira wollei NIES-4236</name>
    <dbReference type="NCBI Taxonomy" id="2530354"/>
    <lineage>
        <taxon>Bacteria</taxon>
        <taxon>Bacillati</taxon>
        <taxon>Cyanobacteriota</taxon>
        <taxon>Cyanophyceae</taxon>
        <taxon>Oscillatoriophycideae</taxon>
        <taxon>Aerosakkonematales</taxon>
        <taxon>Aerosakkonemataceae</taxon>
        <taxon>Microseira</taxon>
    </lineage>
</organism>
<dbReference type="InterPro" id="IPR022573">
    <property type="entry name" value="DUF2887"/>
</dbReference>
<evidence type="ECO:0000256" key="1">
    <source>
        <dbReference type="SAM" id="MobiDB-lite"/>
    </source>
</evidence>
<gene>
    <name evidence="2" type="ORF">MiSe_90510</name>
</gene>
<comment type="caution">
    <text evidence="2">The sequence shown here is derived from an EMBL/GenBank/DDBJ whole genome shotgun (WGS) entry which is preliminary data.</text>
</comment>
<feature type="compositionally biased region" description="Low complexity" evidence="1">
    <location>
        <begin position="283"/>
        <end position="298"/>
    </location>
</feature>